<evidence type="ECO:0000256" key="5">
    <source>
        <dbReference type="ARBA" id="ARBA00022728"/>
    </source>
</evidence>
<dbReference type="GeneID" id="110590144"/>
<evidence type="ECO:0000256" key="13">
    <source>
        <dbReference type="PROSITE-ProRule" id="PRU00723"/>
    </source>
</evidence>
<dbReference type="PROSITE" id="PS50102">
    <property type="entry name" value="RRM"/>
    <property type="match status" value="1"/>
</dbReference>
<evidence type="ECO:0000256" key="6">
    <source>
        <dbReference type="ARBA" id="ARBA00022737"/>
    </source>
</evidence>
<organism evidence="17 18">
    <name type="scientific">Neomonachus schauinslandi</name>
    <name type="common">Hawaiian monk seal</name>
    <name type="synonym">Monachus schauinslandi</name>
    <dbReference type="NCBI Taxonomy" id="29088"/>
    <lineage>
        <taxon>Eukaryota</taxon>
        <taxon>Metazoa</taxon>
        <taxon>Chordata</taxon>
        <taxon>Craniata</taxon>
        <taxon>Vertebrata</taxon>
        <taxon>Euteleostomi</taxon>
        <taxon>Mammalia</taxon>
        <taxon>Eutheria</taxon>
        <taxon>Laurasiatheria</taxon>
        <taxon>Carnivora</taxon>
        <taxon>Caniformia</taxon>
        <taxon>Pinnipedia</taxon>
        <taxon>Phocidae</taxon>
        <taxon>Monachinae</taxon>
        <taxon>Monachini</taxon>
        <taxon>Neomonachus</taxon>
    </lineage>
</organism>
<evidence type="ECO:0000256" key="7">
    <source>
        <dbReference type="ARBA" id="ARBA00022771"/>
    </source>
</evidence>
<dbReference type="PANTHER" id="PTHR12620">
    <property type="entry name" value="U2 SNRNP AUXILIARY FACTOR, SMALL SUBUNIT"/>
    <property type="match status" value="1"/>
</dbReference>
<comment type="similarity">
    <text evidence="2">Belongs to the splicing factor SR family.</text>
</comment>
<feature type="region of interest" description="Disordered" evidence="14">
    <location>
        <begin position="221"/>
        <end position="255"/>
    </location>
</feature>
<sequence>MAEYLASIFGTEKDKVNCSFYFKIGACRHGDRCSRLHNKPTFSQTIVLLNLYRNPQNTAQTADGSHCHVSDVEVQEHYDNFFEEVFTELQEKYGEIEEMNVCDNLGDHLVGNVYVKFRREEDAERAVAELNNRWFNGQAVHAELSPVTDFRESCCRQYEMGYGSMGVGWAPGVPDSCVLGCCHCQQPRPSIHPLPRECTRGGFCNFMHLRPISRNLRRQLYGRGPRRRSPPRSHTGHRPRERNRRRSPDHRHGRF</sequence>
<protein>
    <submittedName>
        <fullName evidence="18">Splicing factor U2AF 26 kDa subunit isoform X6</fullName>
    </submittedName>
</protein>
<dbReference type="GO" id="GO:0000398">
    <property type="term" value="P:mRNA splicing, via spliceosome"/>
    <property type="evidence" value="ECO:0007669"/>
    <property type="project" value="InterPro"/>
</dbReference>
<dbReference type="Gene3D" id="3.30.70.330">
    <property type="match status" value="1"/>
</dbReference>
<dbReference type="GO" id="GO:0089701">
    <property type="term" value="C:U2AF complex"/>
    <property type="evidence" value="ECO:0007669"/>
    <property type="project" value="InterPro"/>
</dbReference>
<dbReference type="SUPFAM" id="SSF54928">
    <property type="entry name" value="RNA-binding domain, RBD"/>
    <property type="match status" value="1"/>
</dbReference>
<keyword evidence="8 13" id="KW-0862">Zinc</keyword>
<evidence type="ECO:0000259" key="16">
    <source>
        <dbReference type="PROSITE" id="PS50103"/>
    </source>
</evidence>
<dbReference type="InterPro" id="IPR003954">
    <property type="entry name" value="RRM_euk-type"/>
</dbReference>
<feature type="domain" description="RRM" evidence="15">
    <location>
        <begin position="65"/>
        <end position="147"/>
    </location>
</feature>
<dbReference type="SMART" id="SM00361">
    <property type="entry name" value="RRM_1"/>
    <property type="match status" value="1"/>
</dbReference>
<keyword evidence="11" id="KW-0539">Nucleus</keyword>
<evidence type="ECO:0000259" key="15">
    <source>
        <dbReference type="PROSITE" id="PS50102"/>
    </source>
</evidence>
<evidence type="ECO:0000256" key="14">
    <source>
        <dbReference type="SAM" id="MobiDB-lite"/>
    </source>
</evidence>
<evidence type="ECO:0000256" key="2">
    <source>
        <dbReference type="ARBA" id="ARBA00010269"/>
    </source>
</evidence>
<dbReference type="InterPro" id="IPR000504">
    <property type="entry name" value="RRM_dom"/>
</dbReference>
<reference evidence="18" key="1">
    <citation type="submission" date="2025-08" db="UniProtKB">
        <authorList>
            <consortium name="RefSeq"/>
        </authorList>
    </citation>
    <scope>IDENTIFICATION</scope>
    <source>
        <tissue evidence="18">Blood</tissue>
    </source>
</reference>
<dbReference type="GO" id="GO:0008270">
    <property type="term" value="F:zinc ion binding"/>
    <property type="evidence" value="ECO:0007669"/>
    <property type="project" value="UniProtKB-KW"/>
</dbReference>
<dbReference type="Pfam" id="PF00642">
    <property type="entry name" value="zf-CCCH"/>
    <property type="match status" value="1"/>
</dbReference>
<gene>
    <name evidence="18" type="primary">U2AF1L4</name>
</gene>
<comment type="subcellular location">
    <subcellularLocation>
        <location evidence="1">Nucleus speckle</location>
    </subcellularLocation>
</comment>
<dbReference type="FunFam" id="3.30.70.330:FF:000055">
    <property type="entry name" value="Splicing factor U2AF 35 kDa subunit"/>
    <property type="match status" value="1"/>
</dbReference>
<dbReference type="RefSeq" id="XP_044767213.1">
    <property type="nucleotide sequence ID" value="XM_044911278.1"/>
</dbReference>
<proteinExistence type="inferred from homology"/>
<evidence type="ECO:0000256" key="4">
    <source>
        <dbReference type="ARBA" id="ARBA00022723"/>
    </source>
</evidence>
<dbReference type="CTD" id="199746"/>
<dbReference type="AlphaFoldDB" id="A0A8M1M462"/>
<keyword evidence="17" id="KW-1185">Reference proteome</keyword>
<keyword evidence="6" id="KW-0677">Repeat</keyword>
<dbReference type="CDD" id="cd12538">
    <property type="entry name" value="RRM_U2AF35"/>
    <property type="match status" value="1"/>
</dbReference>
<keyword evidence="7 13" id="KW-0863">Zinc-finger</keyword>
<dbReference type="InterPro" id="IPR009145">
    <property type="entry name" value="U2AF_small"/>
</dbReference>
<dbReference type="InterPro" id="IPR035979">
    <property type="entry name" value="RBD_domain_sf"/>
</dbReference>
<accession>A0A8M1M462</accession>
<evidence type="ECO:0000256" key="12">
    <source>
        <dbReference type="PROSITE-ProRule" id="PRU00176"/>
    </source>
</evidence>
<dbReference type="GO" id="GO:0003723">
    <property type="term" value="F:RNA binding"/>
    <property type="evidence" value="ECO:0007669"/>
    <property type="project" value="UniProtKB-UniRule"/>
</dbReference>
<dbReference type="Proteomes" id="UP000248481">
    <property type="component" value="Chromosome 16"/>
</dbReference>
<dbReference type="PRINTS" id="PR01848">
    <property type="entry name" value="U2AUXFACTOR"/>
</dbReference>
<evidence type="ECO:0000313" key="17">
    <source>
        <dbReference type="Proteomes" id="UP000248481"/>
    </source>
</evidence>
<feature type="compositionally biased region" description="Basic residues" evidence="14">
    <location>
        <begin position="224"/>
        <end position="255"/>
    </location>
</feature>
<dbReference type="InterPro" id="IPR000571">
    <property type="entry name" value="Znf_CCCH"/>
</dbReference>
<dbReference type="SMART" id="SM00360">
    <property type="entry name" value="RRM"/>
    <property type="match status" value="1"/>
</dbReference>
<keyword evidence="9 12" id="KW-0694">RNA-binding</keyword>
<evidence type="ECO:0000256" key="3">
    <source>
        <dbReference type="ARBA" id="ARBA00022664"/>
    </source>
</evidence>
<dbReference type="GO" id="GO:0005681">
    <property type="term" value="C:spliceosomal complex"/>
    <property type="evidence" value="ECO:0007669"/>
    <property type="project" value="UniProtKB-KW"/>
</dbReference>
<dbReference type="SMART" id="SM00356">
    <property type="entry name" value="ZnF_C3H1"/>
    <property type="match status" value="1"/>
</dbReference>
<keyword evidence="4 13" id="KW-0479">Metal-binding</keyword>
<dbReference type="PROSITE" id="PS50103">
    <property type="entry name" value="ZF_C3H1"/>
    <property type="match status" value="1"/>
</dbReference>
<evidence type="ECO:0000256" key="1">
    <source>
        <dbReference type="ARBA" id="ARBA00004324"/>
    </source>
</evidence>
<keyword evidence="5" id="KW-0747">Spliceosome</keyword>
<dbReference type="GO" id="GO:0016607">
    <property type="term" value="C:nuclear speck"/>
    <property type="evidence" value="ECO:0007669"/>
    <property type="project" value="UniProtKB-SubCell"/>
</dbReference>
<evidence type="ECO:0000313" key="18">
    <source>
        <dbReference type="RefSeq" id="XP_044767213.1"/>
    </source>
</evidence>
<evidence type="ECO:0000256" key="8">
    <source>
        <dbReference type="ARBA" id="ARBA00022833"/>
    </source>
</evidence>
<dbReference type="Pfam" id="PF00076">
    <property type="entry name" value="RRM_1"/>
    <property type="match status" value="1"/>
</dbReference>
<evidence type="ECO:0000256" key="11">
    <source>
        <dbReference type="ARBA" id="ARBA00023242"/>
    </source>
</evidence>
<keyword evidence="10" id="KW-0508">mRNA splicing</keyword>
<feature type="domain" description="C3H1-type" evidence="16">
    <location>
        <begin position="12"/>
        <end position="40"/>
    </location>
</feature>
<dbReference type="InterPro" id="IPR012677">
    <property type="entry name" value="Nucleotide-bd_a/b_plait_sf"/>
</dbReference>
<feature type="zinc finger region" description="C3H1-type" evidence="13">
    <location>
        <begin position="12"/>
        <end position="40"/>
    </location>
</feature>
<evidence type="ECO:0000256" key="10">
    <source>
        <dbReference type="ARBA" id="ARBA00023187"/>
    </source>
</evidence>
<keyword evidence="3" id="KW-0507">mRNA processing</keyword>
<evidence type="ECO:0000256" key="9">
    <source>
        <dbReference type="ARBA" id="ARBA00022884"/>
    </source>
</evidence>
<name>A0A8M1M462_NEOSC</name>